<gene>
    <name evidence="2" type="ORF">OLC1_LOCUS2070</name>
</gene>
<evidence type="ECO:0000256" key="1">
    <source>
        <dbReference type="SAM" id="MobiDB-lite"/>
    </source>
</evidence>
<dbReference type="Proteomes" id="UP001161247">
    <property type="component" value="Chromosome 1"/>
</dbReference>
<feature type="compositionally biased region" description="Basic and acidic residues" evidence="1">
    <location>
        <begin position="19"/>
        <end position="41"/>
    </location>
</feature>
<accession>A0AAV1C2T1</accession>
<feature type="compositionally biased region" description="Basic and acidic residues" evidence="1">
    <location>
        <begin position="81"/>
        <end position="114"/>
    </location>
</feature>
<reference evidence="2" key="1">
    <citation type="submission" date="2023-03" db="EMBL/GenBank/DDBJ databases">
        <authorList>
            <person name="Julca I."/>
        </authorList>
    </citation>
    <scope>NUCLEOTIDE SEQUENCE</scope>
</reference>
<feature type="region of interest" description="Disordered" evidence="1">
    <location>
        <begin position="60"/>
        <end position="115"/>
    </location>
</feature>
<name>A0AAV1C2T1_OLDCO</name>
<evidence type="ECO:0000313" key="2">
    <source>
        <dbReference type="EMBL" id="CAI9089795.1"/>
    </source>
</evidence>
<organism evidence="2 3">
    <name type="scientific">Oldenlandia corymbosa var. corymbosa</name>
    <dbReference type="NCBI Taxonomy" id="529605"/>
    <lineage>
        <taxon>Eukaryota</taxon>
        <taxon>Viridiplantae</taxon>
        <taxon>Streptophyta</taxon>
        <taxon>Embryophyta</taxon>
        <taxon>Tracheophyta</taxon>
        <taxon>Spermatophyta</taxon>
        <taxon>Magnoliopsida</taxon>
        <taxon>eudicotyledons</taxon>
        <taxon>Gunneridae</taxon>
        <taxon>Pentapetalae</taxon>
        <taxon>asterids</taxon>
        <taxon>lamiids</taxon>
        <taxon>Gentianales</taxon>
        <taxon>Rubiaceae</taxon>
        <taxon>Rubioideae</taxon>
        <taxon>Spermacoceae</taxon>
        <taxon>Hedyotis-Oldenlandia complex</taxon>
        <taxon>Oldenlandia</taxon>
    </lineage>
</organism>
<keyword evidence="3" id="KW-1185">Reference proteome</keyword>
<sequence length="260" mass="28583">MVNKRRKEKPLNNTANVDSRPDGGSEKVNRENSDGRSEKRSFGKVIRVQQEEELERLVAEIEASSSTKQTKDLGKVNLQTLEERVGDSNVDSRPDGGSEKVNRENSDGRSEKRSFGKVIRVQQEEELERIKRKFETVKPTTPSTEWRRIEKGKEAVEVSGIKNIGIGQEDGIQIVKSKGQLVGVTSKQLNTKGIGSQVEEVPPGNRATLSATYTQEAVVRILQSEDLENAVKTSGIVGIFSIGARCELGILLDPGPNSSV</sequence>
<dbReference type="EMBL" id="OX459118">
    <property type="protein sequence ID" value="CAI9089795.1"/>
    <property type="molecule type" value="Genomic_DNA"/>
</dbReference>
<feature type="region of interest" description="Disordered" evidence="1">
    <location>
        <begin position="1"/>
        <end position="46"/>
    </location>
</feature>
<protein>
    <submittedName>
        <fullName evidence="2">OLC1v1024430C1</fullName>
    </submittedName>
</protein>
<evidence type="ECO:0000313" key="3">
    <source>
        <dbReference type="Proteomes" id="UP001161247"/>
    </source>
</evidence>
<dbReference type="AlphaFoldDB" id="A0AAV1C2T1"/>
<proteinExistence type="predicted"/>